<reference evidence="4" key="1">
    <citation type="submission" date="2022-10" db="EMBL/GenBank/DDBJ databases">
        <title>Genome assembly of Pristionchus species.</title>
        <authorList>
            <person name="Yoshida K."/>
            <person name="Sommer R.J."/>
        </authorList>
    </citation>
    <scope>NUCLEOTIDE SEQUENCE [LARGE SCALE GENOMIC DNA]</scope>
    <source>
        <strain evidence="4">RS5460</strain>
    </source>
</reference>
<feature type="non-terminal residue" evidence="3">
    <location>
        <position position="1"/>
    </location>
</feature>
<evidence type="ECO:0000256" key="1">
    <source>
        <dbReference type="SAM" id="MobiDB-lite"/>
    </source>
</evidence>
<dbReference type="EMBL" id="BTRK01000006">
    <property type="protein sequence ID" value="GMR57757.1"/>
    <property type="molecule type" value="Genomic_DNA"/>
</dbReference>
<dbReference type="AlphaFoldDB" id="A0AAN5D738"/>
<proteinExistence type="predicted"/>
<dbReference type="EMBL" id="BTRK01000006">
    <property type="protein sequence ID" value="GMR57758.1"/>
    <property type="molecule type" value="Genomic_DNA"/>
</dbReference>
<feature type="region of interest" description="Disordered" evidence="1">
    <location>
        <begin position="1"/>
        <end position="35"/>
    </location>
</feature>
<keyword evidence="4" id="KW-1185">Reference proteome</keyword>
<gene>
    <name evidence="2" type="ORF">PMAYCL1PPCAC_27952</name>
    <name evidence="3" type="ORF">PMAYCL1PPCAC_27953</name>
</gene>
<evidence type="ECO:0000313" key="3">
    <source>
        <dbReference type="EMBL" id="GMR57758.1"/>
    </source>
</evidence>
<comment type="caution">
    <text evidence="3">The sequence shown here is derived from an EMBL/GenBank/DDBJ whole genome shotgun (WGS) entry which is preliminary data.</text>
</comment>
<evidence type="ECO:0000313" key="2">
    <source>
        <dbReference type="EMBL" id="GMR57757.1"/>
    </source>
</evidence>
<organism evidence="3 4">
    <name type="scientific">Pristionchus mayeri</name>
    <dbReference type="NCBI Taxonomy" id="1317129"/>
    <lineage>
        <taxon>Eukaryota</taxon>
        <taxon>Metazoa</taxon>
        <taxon>Ecdysozoa</taxon>
        <taxon>Nematoda</taxon>
        <taxon>Chromadorea</taxon>
        <taxon>Rhabditida</taxon>
        <taxon>Rhabditina</taxon>
        <taxon>Diplogasteromorpha</taxon>
        <taxon>Diplogasteroidea</taxon>
        <taxon>Neodiplogasteridae</taxon>
        <taxon>Pristionchus</taxon>
    </lineage>
</organism>
<accession>A0AAN5D738</accession>
<protein>
    <submittedName>
        <fullName evidence="3">Uncharacterized protein</fullName>
    </submittedName>
</protein>
<feature type="non-terminal residue" evidence="3">
    <location>
        <position position="86"/>
    </location>
</feature>
<name>A0AAN5D738_9BILA</name>
<evidence type="ECO:0000313" key="4">
    <source>
        <dbReference type="Proteomes" id="UP001328107"/>
    </source>
</evidence>
<reference evidence="3" key="2">
    <citation type="submission" date="2023-06" db="EMBL/GenBank/DDBJ databases">
        <title>Genome assembly of Pristionchus species.</title>
        <authorList>
            <person name="Yoshida K."/>
            <person name="Sommer R.J."/>
        </authorList>
    </citation>
    <scope>NUCLEOTIDE SEQUENCE</scope>
    <source>
        <strain evidence="3 4">RS5460</strain>
    </source>
</reference>
<sequence length="86" mass="9609">LSTNSSETLPEQKEQSKIADNPTVENPLRDDQPTVGKFPLPISSLFSSADDESKATDDFSEAFRHLNMQTSYESVIHDEHQADLTE</sequence>
<dbReference type="Proteomes" id="UP001328107">
    <property type="component" value="Unassembled WGS sequence"/>
</dbReference>